<dbReference type="InterPro" id="IPR012337">
    <property type="entry name" value="RNaseH-like_sf"/>
</dbReference>
<name>A0A7M7ND10_STRPU</name>
<feature type="domain" description="Integrase catalytic" evidence="2">
    <location>
        <begin position="1"/>
        <end position="78"/>
    </location>
</feature>
<evidence type="ECO:0000259" key="2">
    <source>
        <dbReference type="PROSITE" id="PS50994"/>
    </source>
</evidence>
<dbReference type="InterPro" id="IPR036397">
    <property type="entry name" value="RNaseH_sf"/>
</dbReference>
<accession>A0A7M7ND10</accession>
<dbReference type="GO" id="GO:0003676">
    <property type="term" value="F:nucleic acid binding"/>
    <property type="evidence" value="ECO:0007669"/>
    <property type="project" value="InterPro"/>
</dbReference>
<reference evidence="3" key="2">
    <citation type="submission" date="2021-01" db="UniProtKB">
        <authorList>
            <consortium name="EnsemblMetazoa"/>
        </authorList>
    </citation>
    <scope>IDENTIFICATION</scope>
</reference>
<dbReference type="Proteomes" id="UP000007110">
    <property type="component" value="Unassembled WGS sequence"/>
</dbReference>
<dbReference type="EnsemblMetazoa" id="XM_030978923">
    <property type="protein sequence ID" value="XP_030834783"/>
    <property type="gene ID" value="LOC115921438"/>
</dbReference>
<dbReference type="Pfam" id="PF00665">
    <property type="entry name" value="rve"/>
    <property type="match status" value="1"/>
</dbReference>
<dbReference type="RefSeq" id="XP_030834783.1">
    <property type="nucleotide sequence ID" value="XM_030978923.1"/>
</dbReference>
<protein>
    <recommendedName>
        <fullName evidence="2">Integrase catalytic domain-containing protein</fullName>
    </recommendedName>
</protein>
<dbReference type="KEGG" id="spu:115921438"/>
<dbReference type="InParanoid" id="A0A7M7ND10"/>
<evidence type="ECO:0000256" key="1">
    <source>
        <dbReference type="SAM" id="MobiDB-lite"/>
    </source>
</evidence>
<feature type="compositionally biased region" description="Basic and acidic residues" evidence="1">
    <location>
        <begin position="210"/>
        <end position="231"/>
    </location>
</feature>
<dbReference type="SUPFAM" id="SSF53098">
    <property type="entry name" value="Ribonuclease H-like"/>
    <property type="match status" value="1"/>
</dbReference>
<dbReference type="InterPro" id="IPR050951">
    <property type="entry name" value="Retrovirus_Pol_polyprotein"/>
</dbReference>
<dbReference type="FunFam" id="3.30.420.10:FF:000063">
    <property type="entry name" value="Retrovirus-related Pol polyprotein from transposon 297-like Protein"/>
    <property type="match status" value="1"/>
</dbReference>
<feature type="region of interest" description="Disordered" evidence="1">
    <location>
        <begin position="210"/>
        <end position="275"/>
    </location>
</feature>
<keyword evidence="4" id="KW-1185">Reference proteome</keyword>
<dbReference type="PANTHER" id="PTHR37984:SF7">
    <property type="entry name" value="INTEGRASE CATALYTIC DOMAIN-CONTAINING PROTEIN"/>
    <property type="match status" value="1"/>
</dbReference>
<proteinExistence type="predicted"/>
<dbReference type="GeneID" id="115921438"/>
<dbReference type="PROSITE" id="PS50994">
    <property type="entry name" value="INTEGRASE"/>
    <property type="match status" value="1"/>
</dbReference>
<dbReference type="PANTHER" id="PTHR37984">
    <property type="entry name" value="PROTEIN CBG26694"/>
    <property type="match status" value="1"/>
</dbReference>
<dbReference type="InterPro" id="IPR001584">
    <property type="entry name" value="Integrase_cat-core"/>
</dbReference>
<dbReference type="OMA" id="EDQNGWN"/>
<dbReference type="GO" id="GO:0015074">
    <property type="term" value="P:DNA integration"/>
    <property type="evidence" value="ECO:0007669"/>
    <property type="project" value="InterPro"/>
</dbReference>
<organism evidence="3 4">
    <name type="scientific">Strongylocentrotus purpuratus</name>
    <name type="common">Purple sea urchin</name>
    <dbReference type="NCBI Taxonomy" id="7668"/>
    <lineage>
        <taxon>Eukaryota</taxon>
        <taxon>Metazoa</taxon>
        <taxon>Echinodermata</taxon>
        <taxon>Eleutherozoa</taxon>
        <taxon>Echinozoa</taxon>
        <taxon>Echinoidea</taxon>
        <taxon>Euechinoidea</taxon>
        <taxon>Echinacea</taxon>
        <taxon>Camarodonta</taxon>
        <taxon>Echinidea</taxon>
        <taxon>Strongylocentrotidae</taxon>
        <taxon>Strongylocentrotus</taxon>
    </lineage>
</organism>
<sequence>MPQECTSAAVVNATRQVFAEQGVPERIVSDNGRHFDSSTYRDFATQWGFSHVTSSPHYPRSNGFIERMIQTVKNTLKKAKVSGIDPNMALLCIRATPIDSRIPSPAELLYGRKMKDNLPTRIRNNSPGRDDVNHRMQLRQQSQKYHHDKSAHDLAPLSPGQLVRVQDQTSRHWITATVREQCHEPRSYLVETPNGRVLRRNRQHLADIEPRRIHHDEEVTKTPDPHTREEMTLDPTPGIRGSPAPNPGPNPVPIPNHQQTTRSGRVIKKPEKLTY</sequence>
<dbReference type="Gene3D" id="3.30.420.10">
    <property type="entry name" value="Ribonuclease H-like superfamily/Ribonuclease H"/>
    <property type="match status" value="1"/>
</dbReference>
<evidence type="ECO:0000313" key="3">
    <source>
        <dbReference type="EnsemblMetazoa" id="XP_030834783"/>
    </source>
</evidence>
<feature type="compositionally biased region" description="Pro residues" evidence="1">
    <location>
        <begin position="244"/>
        <end position="254"/>
    </location>
</feature>
<dbReference type="OrthoDB" id="6118683at2759"/>
<dbReference type="AlphaFoldDB" id="A0A7M7ND10"/>
<evidence type="ECO:0000313" key="4">
    <source>
        <dbReference type="Proteomes" id="UP000007110"/>
    </source>
</evidence>
<reference evidence="4" key="1">
    <citation type="submission" date="2015-02" db="EMBL/GenBank/DDBJ databases">
        <title>Genome sequencing for Strongylocentrotus purpuratus.</title>
        <authorList>
            <person name="Murali S."/>
            <person name="Liu Y."/>
            <person name="Vee V."/>
            <person name="English A."/>
            <person name="Wang M."/>
            <person name="Skinner E."/>
            <person name="Han Y."/>
            <person name="Muzny D.M."/>
            <person name="Worley K.C."/>
            <person name="Gibbs R.A."/>
        </authorList>
    </citation>
    <scope>NUCLEOTIDE SEQUENCE</scope>
</reference>